<dbReference type="RefSeq" id="XP_064655227.1">
    <property type="nucleotide sequence ID" value="XM_064806410.1"/>
</dbReference>
<dbReference type="InterPro" id="IPR035398">
    <property type="entry name" value="Bac_rhamnosid_C"/>
</dbReference>
<dbReference type="PANTHER" id="PTHR34987:SF5">
    <property type="entry name" value="ALPHA-RHAMNOSIDASE"/>
    <property type="match status" value="1"/>
</dbReference>
<name>A0AAV9NYH5_9PEZI</name>
<dbReference type="Pfam" id="PF17390">
    <property type="entry name" value="Bac_rhamnosid_C"/>
    <property type="match status" value="1"/>
</dbReference>
<reference evidence="2 3" key="1">
    <citation type="submission" date="2023-08" db="EMBL/GenBank/DDBJ databases">
        <title>Black Yeasts Isolated from many extreme environments.</title>
        <authorList>
            <person name="Coleine C."/>
            <person name="Stajich J.E."/>
            <person name="Selbmann L."/>
        </authorList>
    </citation>
    <scope>NUCLEOTIDE SEQUENCE [LARGE SCALE GENOMIC DNA]</scope>
    <source>
        <strain evidence="2 3">CCFEE 5935</strain>
    </source>
</reference>
<accession>A0AAV9NYH5</accession>
<dbReference type="EMBL" id="JAVRRT010000017">
    <property type="protein sequence ID" value="KAK5165084.1"/>
    <property type="molecule type" value="Genomic_DNA"/>
</dbReference>
<dbReference type="GO" id="GO:0003824">
    <property type="term" value="F:catalytic activity"/>
    <property type="evidence" value="ECO:0007669"/>
    <property type="project" value="UniProtKB-ARBA"/>
</dbReference>
<dbReference type="Proteomes" id="UP001337655">
    <property type="component" value="Unassembled WGS sequence"/>
</dbReference>
<feature type="domain" description="Alpha-L-rhamnosidase C-terminal" evidence="1">
    <location>
        <begin position="55"/>
        <end position="106"/>
    </location>
</feature>
<dbReference type="GeneID" id="89930513"/>
<dbReference type="InterPro" id="IPR012341">
    <property type="entry name" value="6hp_glycosidase-like_sf"/>
</dbReference>
<dbReference type="GO" id="GO:0005975">
    <property type="term" value="P:carbohydrate metabolic process"/>
    <property type="evidence" value="ECO:0007669"/>
    <property type="project" value="InterPro"/>
</dbReference>
<dbReference type="SUPFAM" id="SSF48208">
    <property type="entry name" value="Six-hairpin glycosidases"/>
    <property type="match status" value="1"/>
</dbReference>
<comment type="caution">
    <text evidence="2">The sequence shown here is derived from an EMBL/GenBank/DDBJ whole genome shotgun (WGS) entry which is preliminary data.</text>
</comment>
<dbReference type="PANTHER" id="PTHR34987">
    <property type="entry name" value="C, PUTATIVE (AFU_ORTHOLOGUE AFUA_3G02880)-RELATED"/>
    <property type="match status" value="1"/>
</dbReference>
<proteinExistence type="predicted"/>
<protein>
    <recommendedName>
        <fullName evidence="1">Alpha-L-rhamnosidase C-terminal domain-containing protein</fullName>
    </recommendedName>
</protein>
<evidence type="ECO:0000313" key="3">
    <source>
        <dbReference type="Proteomes" id="UP001337655"/>
    </source>
</evidence>
<sequence length="149" mass="15816">MATPDPSITTWEGIGHGGGLYEQGYIGMAHGWSTGIVSLMSNYVLGVVPTTPGLETWILRWAKGRVGTPQGAIEVHWTLGEDAMSVHLTVPAGTKVNVQVPVKKGQFVLLNGEQIEALIEEGYVNIGDVKSGVYTADVRQRGSVACKPG</sequence>
<dbReference type="Gene3D" id="2.60.420.10">
    <property type="entry name" value="Maltose phosphorylase, domain 3"/>
    <property type="match status" value="1"/>
</dbReference>
<keyword evidence="3" id="KW-1185">Reference proteome</keyword>
<dbReference type="Gene3D" id="1.50.10.10">
    <property type="match status" value="1"/>
</dbReference>
<gene>
    <name evidence="2" type="ORF">LTR77_009181</name>
</gene>
<evidence type="ECO:0000313" key="2">
    <source>
        <dbReference type="EMBL" id="KAK5165084.1"/>
    </source>
</evidence>
<dbReference type="InterPro" id="IPR008928">
    <property type="entry name" value="6-hairpin_glycosidase_sf"/>
</dbReference>
<organism evidence="2 3">
    <name type="scientific">Saxophila tyrrhenica</name>
    <dbReference type="NCBI Taxonomy" id="1690608"/>
    <lineage>
        <taxon>Eukaryota</taxon>
        <taxon>Fungi</taxon>
        <taxon>Dikarya</taxon>
        <taxon>Ascomycota</taxon>
        <taxon>Pezizomycotina</taxon>
        <taxon>Dothideomycetes</taxon>
        <taxon>Dothideomycetidae</taxon>
        <taxon>Mycosphaerellales</taxon>
        <taxon>Extremaceae</taxon>
        <taxon>Saxophila</taxon>
    </lineage>
</organism>
<evidence type="ECO:0000259" key="1">
    <source>
        <dbReference type="Pfam" id="PF17390"/>
    </source>
</evidence>
<dbReference type="AlphaFoldDB" id="A0AAV9NYH5"/>